<evidence type="ECO:0008006" key="3">
    <source>
        <dbReference type="Google" id="ProtNLM"/>
    </source>
</evidence>
<accession>A0A642UGX3</accession>
<evidence type="ECO:0000313" key="2">
    <source>
        <dbReference type="Proteomes" id="UP000449547"/>
    </source>
</evidence>
<dbReference type="InterPro" id="IPR011990">
    <property type="entry name" value="TPR-like_helical_dom_sf"/>
</dbReference>
<dbReference type="Proteomes" id="UP000449547">
    <property type="component" value="Unassembled WGS sequence"/>
</dbReference>
<keyword evidence="2" id="KW-1185">Reference proteome</keyword>
<organism evidence="1 2">
    <name type="scientific">Diutina rugosa</name>
    <name type="common">Yeast</name>
    <name type="synonym">Candida rugosa</name>
    <dbReference type="NCBI Taxonomy" id="5481"/>
    <lineage>
        <taxon>Eukaryota</taxon>
        <taxon>Fungi</taxon>
        <taxon>Dikarya</taxon>
        <taxon>Ascomycota</taxon>
        <taxon>Saccharomycotina</taxon>
        <taxon>Pichiomycetes</taxon>
        <taxon>Debaryomycetaceae</taxon>
        <taxon>Diutina</taxon>
    </lineage>
</organism>
<sequence>MSISSFDPLSCLISSRLLSVRDMSEAILEQTASLPADEALAVLNQHRSQYEDDVPFLSHVAECALEVGDVDDAYHCLTKACQLDPEAAQGPEKFFSLGQITGGEEGVAYFTTGLARLRNTLENGVTTPEVIAKMISAIFATVEIWLTDLADHDESLAKCQELLEYAHQLDDSNGETYALKAQVLILENKFADASTAIHRAWELIQQRLAQLAAEGSQDPFVYVELIQPMASMIKSALETANYELAALMCQRVAEIDDNLLEIYYYEALAHLMSVKQALGLDLDADVDAVVQAIQAHGDATQKAELESMVTDARSALTQGFRVIQTAEDADADVVEQVNQMLKPLGGPNMKELMPQKDEDVNVDGWEEELDD</sequence>
<dbReference type="AlphaFoldDB" id="A0A642UGX3"/>
<dbReference type="SUPFAM" id="SSF48452">
    <property type="entry name" value="TPR-like"/>
    <property type="match status" value="1"/>
</dbReference>
<dbReference type="VEuPathDB" id="FungiDB:DIURU_005568"/>
<dbReference type="OMA" id="CIEMGLY"/>
<name>A0A642UGX3_DIURU</name>
<protein>
    <recommendedName>
        <fullName evidence="3">Assembly chaperone of RPL4</fullName>
    </recommendedName>
</protein>
<proteinExistence type="predicted"/>
<evidence type="ECO:0000313" key="1">
    <source>
        <dbReference type="EMBL" id="KAA8896828.1"/>
    </source>
</evidence>
<comment type="caution">
    <text evidence="1">The sequence shown here is derived from an EMBL/GenBank/DDBJ whole genome shotgun (WGS) entry which is preliminary data.</text>
</comment>
<dbReference type="OrthoDB" id="1914839at2759"/>
<gene>
    <name evidence="1" type="ORF">DIURU_005568</name>
</gene>
<dbReference type="CDD" id="cd24142">
    <property type="entry name" value="ACL4-like"/>
    <property type="match status" value="1"/>
</dbReference>
<dbReference type="EMBL" id="SWFT01000162">
    <property type="protein sequence ID" value="KAA8896828.1"/>
    <property type="molecule type" value="Genomic_DNA"/>
</dbReference>
<dbReference type="Gene3D" id="1.25.40.10">
    <property type="entry name" value="Tetratricopeptide repeat domain"/>
    <property type="match status" value="1"/>
</dbReference>
<dbReference type="RefSeq" id="XP_034009624.1">
    <property type="nucleotide sequence ID" value="XM_034158564.1"/>
</dbReference>
<reference evidence="1 2" key="1">
    <citation type="submission" date="2019-07" db="EMBL/GenBank/DDBJ databases">
        <title>Genome assembly of two rare yeast pathogens: Diutina rugosa and Trichomonascus ciferrii.</title>
        <authorList>
            <person name="Mixao V."/>
            <person name="Saus E."/>
            <person name="Hansen A."/>
            <person name="Lass-Flor C."/>
            <person name="Gabaldon T."/>
        </authorList>
    </citation>
    <scope>NUCLEOTIDE SEQUENCE [LARGE SCALE GENOMIC DNA]</scope>
    <source>
        <strain evidence="1 2">CBS 613</strain>
    </source>
</reference>
<dbReference type="GeneID" id="54784219"/>